<name>A0ABW2YUI6_9SPHI</name>
<keyword evidence="2" id="KW-0449">Lipoprotein</keyword>
<comment type="similarity">
    <text evidence="1 2">Belongs to the outer membrane factor (OMF) (TC 1.B.17) family.</text>
</comment>
<dbReference type="RefSeq" id="WP_377096894.1">
    <property type="nucleotide sequence ID" value="NZ_JBHTHU010000001.1"/>
</dbReference>
<dbReference type="Gene3D" id="2.20.200.10">
    <property type="entry name" value="Outer membrane efflux proteins (OEP)"/>
    <property type="match status" value="1"/>
</dbReference>
<dbReference type="SUPFAM" id="SSF56954">
    <property type="entry name" value="Outer membrane efflux proteins (OEP)"/>
    <property type="match status" value="1"/>
</dbReference>
<dbReference type="NCBIfam" id="TIGR01845">
    <property type="entry name" value="outer_NodT"/>
    <property type="match status" value="1"/>
</dbReference>
<accession>A0ABW2YUI6</accession>
<keyword evidence="4" id="KW-1185">Reference proteome</keyword>
<dbReference type="InterPro" id="IPR010131">
    <property type="entry name" value="MdtP/NodT-like"/>
</dbReference>
<evidence type="ECO:0000313" key="3">
    <source>
        <dbReference type="EMBL" id="MFD0748947.1"/>
    </source>
</evidence>
<protein>
    <submittedName>
        <fullName evidence="3">TolC family protein</fullName>
    </submittedName>
</protein>
<proteinExistence type="inferred from homology"/>
<comment type="caution">
    <text evidence="3">The sequence shown here is derived from an EMBL/GenBank/DDBJ whole genome shotgun (WGS) entry which is preliminary data.</text>
</comment>
<dbReference type="Pfam" id="PF02321">
    <property type="entry name" value="OEP"/>
    <property type="match status" value="2"/>
</dbReference>
<keyword evidence="2" id="KW-0812">Transmembrane</keyword>
<evidence type="ECO:0000256" key="1">
    <source>
        <dbReference type="ARBA" id="ARBA00007613"/>
    </source>
</evidence>
<sequence length="483" mass="53742">MLHTIKHYKFYTFILLLVIAAGCKNYKAITVKSDKALPAIFEKPAADTVTIAALPVKNFFADSFLTRLIDTAFQSNLDMQATMQRVEMAAASFRYNKSLLLPTVDLNVSAGADRFGKYTMNGVGNFDTNFSNNINSDQKVPTSPTPDFFAGARSSWEVDLWGKLKNQKKAALARYLATQSGYRLIATELTAQIAANYYELLALDSELGIIKKNITLQESALEIVQIQKLGGRATELAVQQFVAQLAYTKGLQYEVSQQITETENAIRLLTGSFNRAIPRDTSIITLAEPRQLNTGIPTQLLLNRPDIRQAELELTALNADIRSARAAFFPALTINAYGGYNAFRGALLFNPASAVYGIVGGLTAPVLNRRRIKADYEYKVAEAKAALYDYQKTIIGGYQEVMNSLRGMDNFRRYYQFKQEEVTALNNAVSVSRDLYLVGRATYLEVITAQRNVLDAELQLAVTKKNIFLNEVNLYRALGGGWR</sequence>
<dbReference type="PANTHER" id="PTHR30203">
    <property type="entry name" value="OUTER MEMBRANE CATION EFFLUX PROTEIN"/>
    <property type="match status" value="1"/>
</dbReference>
<dbReference type="PANTHER" id="PTHR30203:SF30">
    <property type="entry name" value="OUTER MEMBRANE PROTEIN-RELATED"/>
    <property type="match status" value="1"/>
</dbReference>
<keyword evidence="2" id="KW-0564">Palmitate</keyword>
<keyword evidence="2" id="KW-0472">Membrane</keyword>
<evidence type="ECO:0000313" key="4">
    <source>
        <dbReference type="Proteomes" id="UP001596958"/>
    </source>
</evidence>
<reference evidence="4" key="1">
    <citation type="journal article" date="2019" name="Int. J. Syst. Evol. Microbiol.">
        <title>The Global Catalogue of Microorganisms (GCM) 10K type strain sequencing project: providing services to taxonomists for standard genome sequencing and annotation.</title>
        <authorList>
            <consortium name="The Broad Institute Genomics Platform"/>
            <consortium name="The Broad Institute Genome Sequencing Center for Infectious Disease"/>
            <person name="Wu L."/>
            <person name="Ma J."/>
        </authorList>
    </citation>
    <scope>NUCLEOTIDE SEQUENCE [LARGE SCALE GENOMIC DNA]</scope>
    <source>
        <strain evidence="4">CCUG 63418</strain>
    </source>
</reference>
<dbReference type="InterPro" id="IPR003423">
    <property type="entry name" value="OMP_efflux"/>
</dbReference>
<evidence type="ECO:0000256" key="2">
    <source>
        <dbReference type="RuleBase" id="RU362097"/>
    </source>
</evidence>
<comment type="subcellular location">
    <subcellularLocation>
        <location evidence="2">Cell membrane</location>
        <topology evidence="2">Lipid-anchor</topology>
    </subcellularLocation>
</comment>
<dbReference type="PROSITE" id="PS51257">
    <property type="entry name" value="PROKAR_LIPOPROTEIN"/>
    <property type="match status" value="1"/>
</dbReference>
<dbReference type="Gene3D" id="1.20.1600.10">
    <property type="entry name" value="Outer membrane efflux proteins (OEP)"/>
    <property type="match status" value="1"/>
</dbReference>
<keyword evidence="2" id="KW-1134">Transmembrane beta strand</keyword>
<organism evidence="3 4">
    <name type="scientific">Mucilaginibacter calamicampi</name>
    <dbReference type="NCBI Taxonomy" id="1302352"/>
    <lineage>
        <taxon>Bacteria</taxon>
        <taxon>Pseudomonadati</taxon>
        <taxon>Bacteroidota</taxon>
        <taxon>Sphingobacteriia</taxon>
        <taxon>Sphingobacteriales</taxon>
        <taxon>Sphingobacteriaceae</taxon>
        <taxon>Mucilaginibacter</taxon>
    </lineage>
</organism>
<dbReference type="EMBL" id="JBHTHU010000001">
    <property type="protein sequence ID" value="MFD0748947.1"/>
    <property type="molecule type" value="Genomic_DNA"/>
</dbReference>
<dbReference type="Proteomes" id="UP001596958">
    <property type="component" value="Unassembled WGS sequence"/>
</dbReference>
<gene>
    <name evidence="3" type="ORF">ACFQZS_02265</name>
</gene>